<evidence type="ECO:0008006" key="4">
    <source>
        <dbReference type="Google" id="ProtNLM"/>
    </source>
</evidence>
<dbReference type="Proteomes" id="UP000593892">
    <property type="component" value="Chromosome"/>
</dbReference>
<feature type="transmembrane region" description="Helical" evidence="1">
    <location>
        <begin position="144"/>
        <end position="164"/>
    </location>
</feature>
<proteinExistence type="predicted"/>
<protein>
    <recommendedName>
        <fullName evidence="4">Glycosyltransferase RgtA/B/C/D-like domain-containing protein</fullName>
    </recommendedName>
</protein>
<feature type="transmembrane region" description="Helical" evidence="1">
    <location>
        <begin position="290"/>
        <end position="308"/>
    </location>
</feature>
<keyword evidence="1" id="KW-0472">Membrane</keyword>
<feature type="transmembrane region" description="Helical" evidence="1">
    <location>
        <begin position="237"/>
        <end position="258"/>
    </location>
</feature>
<evidence type="ECO:0000313" key="2">
    <source>
        <dbReference type="EMBL" id="QOY89982.1"/>
    </source>
</evidence>
<evidence type="ECO:0000313" key="3">
    <source>
        <dbReference type="Proteomes" id="UP000593892"/>
    </source>
</evidence>
<feature type="transmembrane region" description="Helical" evidence="1">
    <location>
        <begin position="207"/>
        <end position="225"/>
    </location>
</feature>
<reference evidence="2 3" key="1">
    <citation type="submission" date="2020-10" db="EMBL/GenBank/DDBJ databases">
        <title>Complete genome sequence of Paludibaculum fermentans P105T, a facultatively anaerobic acidobacterium capable of dissimilatory Fe(III) reduction.</title>
        <authorList>
            <person name="Dedysh S.N."/>
            <person name="Beletsky A.V."/>
            <person name="Kulichevskaya I.S."/>
            <person name="Mardanov A.V."/>
            <person name="Ravin N.V."/>
        </authorList>
    </citation>
    <scope>NUCLEOTIDE SEQUENCE [LARGE SCALE GENOMIC DNA]</scope>
    <source>
        <strain evidence="2 3">P105</strain>
    </source>
</reference>
<dbReference type="EMBL" id="CP063849">
    <property type="protein sequence ID" value="QOY89982.1"/>
    <property type="molecule type" value="Genomic_DNA"/>
</dbReference>
<feature type="transmembrane region" description="Helical" evidence="1">
    <location>
        <begin position="113"/>
        <end position="132"/>
    </location>
</feature>
<feature type="transmembrane region" description="Helical" evidence="1">
    <location>
        <begin position="30"/>
        <end position="49"/>
    </location>
</feature>
<dbReference type="RefSeq" id="WP_194451645.1">
    <property type="nucleotide sequence ID" value="NZ_CP063849.1"/>
</dbReference>
<sequence>MSTYISTPGHDSGTLSAPMPAARVSAWRRWLWPSLFDVIVVALPLWFFGLSGDVASSLLSDGDTGWHIRTGDWILQHKQFVREDLFSFSKAGQPWFAWEWLSDVLYSGLHSALGMKGLVLLTIALSSVYLALLFRQMVWRGANIFIAFPLAMLGFGAASVHLLARPHVWTMVLLALSGWLIQRDLKSPGRRIWLLVPLTVLWTNLHGGWLALVAVLGLVAAAKAAETLLGAAQWKTVWRYTGLAGACLAASLVNPYSWHLHAHVLEYLNAAWVKELTNEFKSPVFRSENMMMFELVLLGSLLAVSRMVRRKELVGPVLILFWAHSSLVSARHIPLFLTLALPAVAEELGRLWRDWTSGAGKKSMAGILRGMASDAQPAIARASAWAVLPFLAVPWAPIRWPDNLTAESFPIQMVERHREELARARVFTSDQWADYLIYRSSPRQKVFVDGRGDFYGEKLARDYCNLLNAPYNWRQLTQKYGFTAFLVDRRSPLASVLNQAPEWRLADEDKKALFFLPRK</sequence>
<dbReference type="AlphaFoldDB" id="A0A7S7NUF3"/>
<evidence type="ECO:0000256" key="1">
    <source>
        <dbReference type="SAM" id="Phobius"/>
    </source>
</evidence>
<keyword evidence="3" id="KW-1185">Reference proteome</keyword>
<dbReference type="KEGG" id="pfer:IRI77_08505"/>
<name>A0A7S7NUF3_PALFE</name>
<organism evidence="2 3">
    <name type="scientific">Paludibaculum fermentans</name>
    <dbReference type="NCBI Taxonomy" id="1473598"/>
    <lineage>
        <taxon>Bacteria</taxon>
        <taxon>Pseudomonadati</taxon>
        <taxon>Acidobacteriota</taxon>
        <taxon>Terriglobia</taxon>
        <taxon>Bryobacterales</taxon>
        <taxon>Bryobacteraceae</taxon>
        <taxon>Paludibaculum</taxon>
    </lineage>
</organism>
<accession>A0A7S7NUF3</accession>
<keyword evidence="1" id="KW-0812">Transmembrane</keyword>
<gene>
    <name evidence="2" type="ORF">IRI77_08505</name>
</gene>
<keyword evidence="1" id="KW-1133">Transmembrane helix</keyword>